<evidence type="ECO:0000256" key="4">
    <source>
        <dbReference type="ARBA" id="ARBA00023163"/>
    </source>
</evidence>
<evidence type="ECO:0000313" key="6">
    <source>
        <dbReference type="EMBL" id="OZI71567.1"/>
    </source>
</evidence>
<evidence type="ECO:0000313" key="7">
    <source>
        <dbReference type="Proteomes" id="UP000216429"/>
    </source>
</evidence>
<sequence length="314" mass="34351">MHNMHTGIETERRRLDILGVQAFVAVAELASFSRAAEHLHLSQTALSRRISKLEDAVGGLLITRTTRNLSLTPAGAAFLPRARRIVRDLSAALHELRDSALNGYGNVVFGCLPTVTAHLMSDIIAEYGKQFPRNRLRILDRSATEIRQAVLEGDAEFGISVLSSDHSDLMRTPLYRDPVVVACHAKHPFAGRRRLQWRELEGQQLIGVGALSGLRLQTESVMREAKLNLSPAYEVQHLATAVGLVARGAGIAILPQGAFDTANGRDLRLIPLASPAVSRQIELFKRHDHVLSPAAAPLYDLVQLRLLEVTATPG</sequence>
<protein>
    <recommendedName>
        <fullName evidence="5">HTH lysR-type domain-containing protein</fullName>
    </recommendedName>
</protein>
<dbReference type="OrthoDB" id="8713720at2"/>
<name>A0A261VCK8_9BORD</name>
<dbReference type="InterPro" id="IPR005119">
    <property type="entry name" value="LysR_subst-bd"/>
</dbReference>
<dbReference type="GO" id="GO:0005829">
    <property type="term" value="C:cytosol"/>
    <property type="evidence" value="ECO:0007669"/>
    <property type="project" value="TreeGrafter"/>
</dbReference>
<feature type="domain" description="HTH lysR-type" evidence="5">
    <location>
        <begin position="21"/>
        <end position="72"/>
    </location>
</feature>
<dbReference type="EMBL" id="NEVU01000003">
    <property type="protein sequence ID" value="OZI71567.1"/>
    <property type="molecule type" value="Genomic_DNA"/>
</dbReference>
<dbReference type="PRINTS" id="PR00039">
    <property type="entry name" value="HTHLYSR"/>
</dbReference>
<dbReference type="Proteomes" id="UP000216429">
    <property type="component" value="Unassembled WGS sequence"/>
</dbReference>
<dbReference type="PANTHER" id="PTHR30419">
    <property type="entry name" value="HTH-TYPE TRANSCRIPTIONAL REGULATOR YBHD"/>
    <property type="match status" value="1"/>
</dbReference>
<dbReference type="InterPro" id="IPR050950">
    <property type="entry name" value="HTH-type_LysR_regulators"/>
</dbReference>
<dbReference type="Gene3D" id="3.40.190.10">
    <property type="entry name" value="Periplasmic binding protein-like II"/>
    <property type="match status" value="2"/>
</dbReference>
<accession>A0A261VCK8</accession>
<dbReference type="FunFam" id="1.10.10.10:FF:000001">
    <property type="entry name" value="LysR family transcriptional regulator"/>
    <property type="match status" value="1"/>
</dbReference>
<dbReference type="GO" id="GO:0003700">
    <property type="term" value="F:DNA-binding transcription factor activity"/>
    <property type="evidence" value="ECO:0007669"/>
    <property type="project" value="InterPro"/>
</dbReference>
<keyword evidence="2" id="KW-0805">Transcription regulation</keyword>
<evidence type="ECO:0000259" key="5">
    <source>
        <dbReference type="PROSITE" id="PS50931"/>
    </source>
</evidence>
<proteinExistence type="inferred from homology"/>
<organism evidence="6 7">
    <name type="scientific">Bordetella genomosp. 12</name>
    <dbReference type="NCBI Taxonomy" id="463035"/>
    <lineage>
        <taxon>Bacteria</taxon>
        <taxon>Pseudomonadati</taxon>
        <taxon>Pseudomonadota</taxon>
        <taxon>Betaproteobacteria</taxon>
        <taxon>Burkholderiales</taxon>
        <taxon>Alcaligenaceae</taxon>
        <taxon>Bordetella</taxon>
    </lineage>
</organism>
<reference evidence="7" key="1">
    <citation type="submission" date="2017-05" db="EMBL/GenBank/DDBJ databases">
        <title>Complete and WGS of Bordetella genogroups.</title>
        <authorList>
            <person name="Spilker T."/>
            <person name="Lipuma J."/>
        </authorList>
    </citation>
    <scope>NUCLEOTIDE SEQUENCE [LARGE SCALE GENOMIC DNA]</scope>
    <source>
        <strain evidence="7">AU6712</strain>
    </source>
</reference>
<gene>
    <name evidence="6" type="ORF">CAL22_17300</name>
</gene>
<keyword evidence="7" id="KW-1185">Reference proteome</keyword>
<dbReference type="InterPro" id="IPR036390">
    <property type="entry name" value="WH_DNA-bd_sf"/>
</dbReference>
<dbReference type="InterPro" id="IPR036388">
    <property type="entry name" value="WH-like_DNA-bd_sf"/>
</dbReference>
<dbReference type="Pfam" id="PF00126">
    <property type="entry name" value="HTH_1"/>
    <property type="match status" value="1"/>
</dbReference>
<dbReference type="Pfam" id="PF03466">
    <property type="entry name" value="LysR_substrate"/>
    <property type="match status" value="1"/>
</dbReference>
<evidence type="ECO:0000256" key="2">
    <source>
        <dbReference type="ARBA" id="ARBA00023015"/>
    </source>
</evidence>
<dbReference type="PROSITE" id="PS50931">
    <property type="entry name" value="HTH_LYSR"/>
    <property type="match status" value="1"/>
</dbReference>
<dbReference type="Gene3D" id="1.10.10.10">
    <property type="entry name" value="Winged helix-like DNA-binding domain superfamily/Winged helix DNA-binding domain"/>
    <property type="match status" value="1"/>
</dbReference>
<dbReference type="SUPFAM" id="SSF53850">
    <property type="entry name" value="Periplasmic binding protein-like II"/>
    <property type="match status" value="1"/>
</dbReference>
<dbReference type="SUPFAM" id="SSF46785">
    <property type="entry name" value="Winged helix' DNA-binding domain"/>
    <property type="match status" value="1"/>
</dbReference>
<keyword evidence="3" id="KW-0238">DNA-binding</keyword>
<dbReference type="GO" id="GO:0003677">
    <property type="term" value="F:DNA binding"/>
    <property type="evidence" value="ECO:0007669"/>
    <property type="project" value="UniProtKB-KW"/>
</dbReference>
<comment type="caution">
    <text evidence="6">The sequence shown here is derived from an EMBL/GenBank/DDBJ whole genome shotgun (WGS) entry which is preliminary data.</text>
</comment>
<dbReference type="AlphaFoldDB" id="A0A261VCK8"/>
<dbReference type="InterPro" id="IPR000847">
    <property type="entry name" value="LysR_HTH_N"/>
</dbReference>
<dbReference type="CDD" id="cd08440">
    <property type="entry name" value="PBP2_LTTR_like_4"/>
    <property type="match status" value="1"/>
</dbReference>
<evidence type="ECO:0000256" key="1">
    <source>
        <dbReference type="ARBA" id="ARBA00009437"/>
    </source>
</evidence>
<comment type="similarity">
    <text evidence="1">Belongs to the LysR transcriptional regulatory family.</text>
</comment>
<dbReference type="PANTHER" id="PTHR30419:SF8">
    <property type="entry name" value="NITROGEN ASSIMILATION TRANSCRIPTIONAL ACTIVATOR-RELATED"/>
    <property type="match status" value="1"/>
</dbReference>
<evidence type="ECO:0000256" key="3">
    <source>
        <dbReference type="ARBA" id="ARBA00023125"/>
    </source>
</evidence>
<keyword evidence="4" id="KW-0804">Transcription</keyword>